<dbReference type="SFLD" id="SFLDS00005">
    <property type="entry name" value="Isoprenoid_Synthase_Type_I"/>
    <property type="match status" value="1"/>
</dbReference>
<dbReference type="OrthoDB" id="9927103at2759"/>
<dbReference type="Proteomes" id="UP000886520">
    <property type="component" value="Chromosome 13"/>
</dbReference>
<accession>A0A9D4UP86</accession>
<comment type="similarity">
    <text evidence="2 7">Belongs to the FPP/GGPP synthase family.</text>
</comment>
<evidence type="ECO:0000313" key="9">
    <source>
        <dbReference type="Proteomes" id="UP000886520"/>
    </source>
</evidence>
<evidence type="ECO:0000256" key="7">
    <source>
        <dbReference type="RuleBase" id="RU004466"/>
    </source>
</evidence>
<dbReference type="PROSITE" id="PS00723">
    <property type="entry name" value="POLYPRENYL_SYNTHASE_1"/>
    <property type="match status" value="1"/>
</dbReference>
<comment type="cofactor">
    <cofactor evidence="1">
        <name>Mg(2+)</name>
        <dbReference type="ChEBI" id="CHEBI:18420"/>
    </cofactor>
</comment>
<dbReference type="Pfam" id="PF00348">
    <property type="entry name" value="polyprenyl_synt"/>
    <property type="match status" value="1"/>
</dbReference>
<reference evidence="8" key="1">
    <citation type="submission" date="2021-01" db="EMBL/GenBank/DDBJ databases">
        <title>Adiantum capillus-veneris genome.</title>
        <authorList>
            <person name="Fang Y."/>
            <person name="Liao Q."/>
        </authorList>
    </citation>
    <scope>NUCLEOTIDE SEQUENCE</scope>
    <source>
        <strain evidence="8">H3</strain>
        <tissue evidence="8">Leaf</tissue>
    </source>
</reference>
<dbReference type="EMBL" id="JABFUD020000013">
    <property type="protein sequence ID" value="KAI5071563.1"/>
    <property type="molecule type" value="Genomic_DNA"/>
</dbReference>
<evidence type="ECO:0000256" key="1">
    <source>
        <dbReference type="ARBA" id="ARBA00001946"/>
    </source>
</evidence>
<dbReference type="GO" id="GO:0004659">
    <property type="term" value="F:prenyltransferase activity"/>
    <property type="evidence" value="ECO:0007669"/>
    <property type="project" value="InterPro"/>
</dbReference>
<evidence type="ECO:0000256" key="2">
    <source>
        <dbReference type="ARBA" id="ARBA00006706"/>
    </source>
</evidence>
<dbReference type="InterPro" id="IPR000092">
    <property type="entry name" value="Polyprenyl_synt"/>
</dbReference>
<evidence type="ECO:0000256" key="6">
    <source>
        <dbReference type="ARBA" id="ARBA00023229"/>
    </source>
</evidence>
<dbReference type="PANTHER" id="PTHR12001:SF69">
    <property type="entry name" value="ALL TRANS-POLYPRENYL-DIPHOSPHATE SYNTHASE PDSS1"/>
    <property type="match status" value="1"/>
</dbReference>
<dbReference type="PANTHER" id="PTHR12001">
    <property type="entry name" value="GERANYLGERANYL PYROPHOSPHATE SYNTHASE"/>
    <property type="match status" value="1"/>
</dbReference>
<dbReference type="PROSITE" id="PS00444">
    <property type="entry name" value="POLYPRENYL_SYNTHASE_2"/>
    <property type="match status" value="1"/>
</dbReference>
<evidence type="ECO:0008006" key="10">
    <source>
        <dbReference type="Google" id="ProtNLM"/>
    </source>
</evidence>
<keyword evidence="5" id="KW-0460">Magnesium</keyword>
<proteinExistence type="inferred from homology"/>
<evidence type="ECO:0000256" key="3">
    <source>
        <dbReference type="ARBA" id="ARBA00022679"/>
    </source>
</evidence>
<name>A0A9D4UP86_ADICA</name>
<dbReference type="SUPFAM" id="SSF48576">
    <property type="entry name" value="Terpenoid synthases"/>
    <property type="match status" value="1"/>
</dbReference>
<dbReference type="GO" id="GO:0009507">
    <property type="term" value="C:chloroplast"/>
    <property type="evidence" value="ECO:0007669"/>
    <property type="project" value="TreeGrafter"/>
</dbReference>
<evidence type="ECO:0000256" key="5">
    <source>
        <dbReference type="ARBA" id="ARBA00022842"/>
    </source>
</evidence>
<keyword evidence="9" id="KW-1185">Reference proteome</keyword>
<keyword evidence="3 7" id="KW-0808">Transferase</keyword>
<keyword evidence="4" id="KW-0479">Metal-binding</keyword>
<dbReference type="AlphaFoldDB" id="A0A9D4UP86"/>
<protein>
    <recommendedName>
        <fullName evidence="10">Solanesyl diphosphate synthase</fullName>
    </recommendedName>
</protein>
<dbReference type="Gene3D" id="1.10.600.10">
    <property type="entry name" value="Farnesyl Diphosphate Synthase"/>
    <property type="match status" value="1"/>
</dbReference>
<dbReference type="InterPro" id="IPR008949">
    <property type="entry name" value="Isoprenoid_synthase_dom_sf"/>
</dbReference>
<comment type="caution">
    <text evidence="8">The sequence shown here is derived from an EMBL/GenBank/DDBJ whole genome shotgun (WGS) entry which is preliminary data.</text>
</comment>
<keyword evidence="6" id="KW-0414">Isoprene biosynthesis</keyword>
<dbReference type="InterPro" id="IPR033749">
    <property type="entry name" value="Polyprenyl_synt_CS"/>
</dbReference>
<organism evidence="8 9">
    <name type="scientific">Adiantum capillus-veneris</name>
    <name type="common">Maidenhair fern</name>
    <dbReference type="NCBI Taxonomy" id="13818"/>
    <lineage>
        <taxon>Eukaryota</taxon>
        <taxon>Viridiplantae</taxon>
        <taxon>Streptophyta</taxon>
        <taxon>Embryophyta</taxon>
        <taxon>Tracheophyta</taxon>
        <taxon>Polypodiopsida</taxon>
        <taxon>Polypodiidae</taxon>
        <taxon>Polypodiales</taxon>
        <taxon>Pteridineae</taxon>
        <taxon>Pteridaceae</taxon>
        <taxon>Vittarioideae</taxon>
        <taxon>Adiantum</taxon>
    </lineage>
</organism>
<dbReference type="CDD" id="cd00685">
    <property type="entry name" value="Trans_IPPS_HT"/>
    <property type="match status" value="1"/>
</dbReference>
<evidence type="ECO:0000313" key="8">
    <source>
        <dbReference type="EMBL" id="KAI5071563.1"/>
    </source>
</evidence>
<evidence type="ECO:0000256" key="4">
    <source>
        <dbReference type="ARBA" id="ARBA00022723"/>
    </source>
</evidence>
<dbReference type="NCBIfam" id="TIGR02749">
    <property type="entry name" value="prenyl_cyano"/>
    <property type="match status" value="1"/>
</dbReference>
<gene>
    <name evidence="8" type="ORF">GOP47_0013814</name>
</gene>
<sequence>MASFTASSICFTFQAAEVSHGRSFVSKPSCSEVITTGLRSSVSKQDVKLCEQAQRRGIQCMAQQTVSPLLEYSERADSSFALPTLASSPSSLVESGHYWSSPADVQPASSGSSSSQADALGGVSVASLMEPVAEDLQILNRNLHTVVGSENPLLMAAAEQIFSAGGKRMRPALVLLASKATAQLTGAKDLSPQHRRLAEVIEMIHTASLIHDDVLDESGVRRGKETIHQLFGTRVAVLAGDFLFAQSSWYLASLENIEVIKLISQVIKDLASGEIKQASSLFDCDMTLQDYLDKSYYKTASLIAASTRGAAIFSSVSSDVCDKMFGYGMNLGLAFQIVDDVLDFTQSTEQLGKPAGSDLSKGNLTAPVLFALEEDEELRRIIDSEFIDEGSLETAIKLVQQGRGIERARDLAKQKGEEAKNCLKCLLPGVLRSSLEGMVDYVLKRLY</sequence>
<dbReference type="GO" id="GO:0010236">
    <property type="term" value="P:plastoquinone biosynthetic process"/>
    <property type="evidence" value="ECO:0007669"/>
    <property type="project" value="TreeGrafter"/>
</dbReference>
<dbReference type="GO" id="GO:0046872">
    <property type="term" value="F:metal ion binding"/>
    <property type="evidence" value="ECO:0007669"/>
    <property type="project" value="UniProtKB-KW"/>
</dbReference>
<dbReference type="GO" id="GO:0008299">
    <property type="term" value="P:isoprenoid biosynthetic process"/>
    <property type="evidence" value="ECO:0007669"/>
    <property type="project" value="UniProtKB-KW"/>
</dbReference>